<gene>
    <name evidence="11" type="primary">Hpdl</name>
    <name evidence="11" type="ORF">EUDELE_R14343</name>
</gene>
<evidence type="ECO:0000259" key="10">
    <source>
        <dbReference type="PROSITE" id="PS51819"/>
    </source>
</evidence>
<proteinExistence type="inferred from homology"/>
<dbReference type="GO" id="GO:0046872">
    <property type="term" value="F:metal ion binding"/>
    <property type="evidence" value="ECO:0007669"/>
    <property type="project" value="UniProtKB-KW"/>
</dbReference>
<evidence type="ECO:0000256" key="5">
    <source>
        <dbReference type="ARBA" id="ARBA00022737"/>
    </source>
</evidence>
<dbReference type="InterPro" id="IPR041735">
    <property type="entry name" value="4OHPhenylPyrv_dOase_C"/>
</dbReference>
<name>A0A7K7UT92_EUDEL</name>
<evidence type="ECO:0000256" key="9">
    <source>
        <dbReference type="ARBA" id="ARBA00048047"/>
    </source>
</evidence>
<sequence>MAASLNRVGFVSLHVPYGQAWAQDLAGAFRFQPFAVRETPRLRQLALRRGSAVFVLNERLAPGPAADLLYDADPRPALGTASNVCFEVDDVPGLCERLRSRGCSLRVPPTRVQDDGGSVTYGVASSVVGNVSHTLLDRSHYRGPFLPGFQALPGAPPAGGDGVEITHFDHITCVCSRGRARAALDWYERCFGFQRFQLNPRESVSKGYAISGHGVGMLLLALQSAGGSPALPSHGCKLILAESLSEDGANQVDTFLEQHGGAGIQHVGLYSPAIVRTTRALRQAGVRFFMPPATYYSQEDKKEEIWGAGEDPQVLAELGILLDATVSRDAAVPRGGEKGPAATSEPSFWKKYLMQIFTRPIFPQETFFLELIERRGAPGFGEANIRALWKAVQVHMAQQEQG</sequence>
<dbReference type="Pfam" id="PF00903">
    <property type="entry name" value="Glyoxalase"/>
    <property type="match status" value="1"/>
</dbReference>
<evidence type="ECO:0000256" key="2">
    <source>
        <dbReference type="ARBA" id="ARBA00005877"/>
    </source>
</evidence>
<dbReference type="Proteomes" id="UP000533954">
    <property type="component" value="Unassembled WGS sequence"/>
</dbReference>
<keyword evidence="5" id="KW-0677">Repeat</keyword>
<dbReference type="OrthoDB" id="414569at2759"/>
<organism evidence="11 12">
    <name type="scientific">Eudromia elegans</name>
    <name type="common">Elegant crested-tinamou</name>
    <dbReference type="NCBI Taxonomy" id="8805"/>
    <lineage>
        <taxon>Eukaryota</taxon>
        <taxon>Metazoa</taxon>
        <taxon>Chordata</taxon>
        <taxon>Craniata</taxon>
        <taxon>Vertebrata</taxon>
        <taxon>Euteleostomi</taxon>
        <taxon>Archelosauria</taxon>
        <taxon>Archosauria</taxon>
        <taxon>Dinosauria</taxon>
        <taxon>Saurischia</taxon>
        <taxon>Theropoda</taxon>
        <taxon>Coelurosauria</taxon>
        <taxon>Aves</taxon>
        <taxon>Palaeognathae</taxon>
        <taxon>Tinamiformes</taxon>
        <taxon>Tinamidae</taxon>
        <taxon>Eudromia</taxon>
    </lineage>
</organism>
<accession>A0A7K7UT92</accession>
<dbReference type="InterPro" id="IPR037523">
    <property type="entry name" value="VOC_core"/>
</dbReference>
<keyword evidence="4" id="KW-0479">Metal-binding</keyword>
<evidence type="ECO:0000256" key="6">
    <source>
        <dbReference type="ARBA" id="ARBA00023004"/>
    </source>
</evidence>
<evidence type="ECO:0000313" key="11">
    <source>
        <dbReference type="EMBL" id="NXA31482.1"/>
    </source>
</evidence>
<dbReference type="CDD" id="cd08342">
    <property type="entry name" value="HPPD_N_like"/>
    <property type="match status" value="1"/>
</dbReference>
<evidence type="ECO:0000256" key="3">
    <source>
        <dbReference type="ARBA" id="ARBA00018452"/>
    </source>
</evidence>
<dbReference type="SUPFAM" id="SSF54593">
    <property type="entry name" value="Glyoxalase/Bleomycin resistance protein/Dihydroxybiphenyl dioxygenase"/>
    <property type="match status" value="1"/>
</dbReference>
<dbReference type="PROSITE" id="PS51819">
    <property type="entry name" value="VOC"/>
    <property type="match status" value="2"/>
</dbReference>
<feature type="non-terminal residue" evidence="11">
    <location>
        <position position="402"/>
    </location>
</feature>
<dbReference type="PANTHER" id="PTHR11959:SF10">
    <property type="entry name" value="4-HYDROXYPHENYLPYRUVATE DIOXYGENASE-LIKE PROTEIN"/>
    <property type="match status" value="1"/>
</dbReference>
<comment type="similarity">
    <text evidence="2">Belongs to the 4HPPD family.</text>
</comment>
<evidence type="ECO:0000256" key="1">
    <source>
        <dbReference type="ARBA" id="ARBA00001962"/>
    </source>
</evidence>
<comment type="function">
    <text evidence="8">Catalyzes the conversion of 4-hydroxyphenylpyruvic acid to homogentisic acid, one of the steps in tyrosine catabolism.</text>
</comment>
<feature type="domain" description="VOC" evidence="10">
    <location>
        <begin position="7"/>
        <end position="138"/>
    </location>
</feature>
<dbReference type="EMBL" id="VZSX01000005">
    <property type="protein sequence ID" value="NXA31482.1"/>
    <property type="molecule type" value="Genomic_DNA"/>
</dbReference>
<comment type="catalytic activity">
    <reaction evidence="9">
        <text>3-(4-hydroxyphenyl)pyruvate + O2 = homogentisate + CO2</text>
        <dbReference type="Rhea" id="RHEA:16189"/>
        <dbReference type="ChEBI" id="CHEBI:15379"/>
        <dbReference type="ChEBI" id="CHEBI:16169"/>
        <dbReference type="ChEBI" id="CHEBI:16526"/>
        <dbReference type="ChEBI" id="CHEBI:36242"/>
        <dbReference type="EC" id="1.13.11.27"/>
    </reaction>
    <physiologicalReaction direction="left-to-right" evidence="9">
        <dbReference type="Rhea" id="RHEA:16190"/>
    </physiologicalReaction>
</comment>
<evidence type="ECO:0000313" key="12">
    <source>
        <dbReference type="Proteomes" id="UP000533954"/>
    </source>
</evidence>
<dbReference type="Gene3D" id="3.10.180.10">
    <property type="entry name" value="2,3-Dihydroxybiphenyl 1,2-Dioxygenase, domain 1"/>
    <property type="match status" value="2"/>
</dbReference>
<dbReference type="InterPro" id="IPR004360">
    <property type="entry name" value="Glyas_Fos-R_dOase_dom"/>
</dbReference>
<evidence type="ECO:0000256" key="4">
    <source>
        <dbReference type="ARBA" id="ARBA00022723"/>
    </source>
</evidence>
<dbReference type="InterPro" id="IPR005956">
    <property type="entry name" value="4OHPhenylPyrv_dOase"/>
</dbReference>
<comment type="cofactor">
    <cofactor evidence="1">
        <name>Fe cation</name>
        <dbReference type="ChEBI" id="CHEBI:24875"/>
    </cofactor>
</comment>
<protein>
    <recommendedName>
        <fullName evidence="3">4-hydroxyphenylpyruvate dioxygenase</fullName>
    </recommendedName>
    <alternativeName>
        <fullName evidence="7">4-hydroxyphenylpyruvic acid oxidase</fullName>
    </alternativeName>
</protein>
<dbReference type="CDD" id="cd07250">
    <property type="entry name" value="HPPD_C_like"/>
    <property type="match status" value="1"/>
</dbReference>
<feature type="non-terminal residue" evidence="11">
    <location>
        <position position="1"/>
    </location>
</feature>
<dbReference type="InterPro" id="IPR041736">
    <property type="entry name" value="4OHPhenylPyrv_dOase_N"/>
</dbReference>
<feature type="domain" description="VOC" evidence="10">
    <location>
        <begin position="167"/>
        <end position="321"/>
    </location>
</feature>
<dbReference type="GO" id="GO:0009072">
    <property type="term" value="P:aromatic amino acid metabolic process"/>
    <property type="evidence" value="ECO:0007669"/>
    <property type="project" value="InterPro"/>
</dbReference>
<keyword evidence="12" id="KW-1185">Reference proteome</keyword>
<evidence type="ECO:0000256" key="7">
    <source>
        <dbReference type="ARBA" id="ARBA00029786"/>
    </source>
</evidence>
<dbReference type="PANTHER" id="PTHR11959">
    <property type="entry name" value="4-HYDROXYPHENYLPYRUVATE DIOXYGENASE"/>
    <property type="match status" value="1"/>
</dbReference>
<dbReference type="GO" id="GO:0003868">
    <property type="term" value="F:4-hydroxyphenylpyruvate dioxygenase activity"/>
    <property type="evidence" value="ECO:0007669"/>
    <property type="project" value="UniProtKB-EC"/>
</dbReference>
<keyword evidence="6" id="KW-0408">Iron</keyword>
<dbReference type="InterPro" id="IPR029068">
    <property type="entry name" value="Glyas_Bleomycin-R_OHBP_Dase"/>
</dbReference>
<evidence type="ECO:0000256" key="8">
    <source>
        <dbReference type="ARBA" id="ARBA00033727"/>
    </source>
</evidence>
<dbReference type="AlphaFoldDB" id="A0A7K7UT92"/>
<reference evidence="11 12" key="1">
    <citation type="submission" date="2019-09" db="EMBL/GenBank/DDBJ databases">
        <title>Bird 10,000 Genomes (B10K) Project - Family phase.</title>
        <authorList>
            <person name="Zhang G."/>
        </authorList>
    </citation>
    <scope>NUCLEOTIDE SEQUENCE [LARGE SCALE GENOMIC DNA]</scope>
    <source>
        <strain evidence="11">B10K-LSUMZ-16893</strain>
    </source>
</reference>
<comment type="caution">
    <text evidence="11">The sequence shown here is derived from an EMBL/GenBank/DDBJ whole genome shotgun (WGS) entry which is preliminary data.</text>
</comment>